<keyword evidence="3" id="KW-0862">Zinc</keyword>
<evidence type="ECO:0000256" key="6">
    <source>
        <dbReference type="SAM" id="Phobius"/>
    </source>
</evidence>
<organism evidence="8 9">
    <name type="scientific">Branchiostoma floridae</name>
    <name type="common">Florida lancelet</name>
    <name type="synonym">Amphioxus</name>
    <dbReference type="NCBI Taxonomy" id="7739"/>
    <lineage>
        <taxon>Eukaryota</taxon>
        <taxon>Metazoa</taxon>
        <taxon>Chordata</taxon>
        <taxon>Cephalochordata</taxon>
        <taxon>Leptocardii</taxon>
        <taxon>Amphioxiformes</taxon>
        <taxon>Branchiostomatidae</taxon>
        <taxon>Branchiostoma</taxon>
    </lineage>
</organism>
<reference evidence="9" key="2">
    <citation type="submission" date="2025-08" db="UniProtKB">
        <authorList>
            <consortium name="RefSeq"/>
        </authorList>
    </citation>
    <scope>IDENTIFICATION</scope>
    <source>
        <strain evidence="9">S238N-H82</strain>
        <tissue evidence="9">Testes</tissue>
    </source>
</reference>
<keyword evidence="2 4" id="KW-0863">Zinc-finger</keyword>
<feature type="transmembrane region" description="Helical" evidence="6">
    <location>
        <begin position="289"/>
        <end position="306"/>
    </location>
</feature>
<dbReference type="OMA" id="REDNDGY"/>
<dbReference type="GO" id="GO:0006511">
    <property type="term" value="P:ubiquitin-dependent protein catabolic process"/>
    <property type="evidence" value="ECO:0000318"/>
    <property type="project" value="GO_Central"/>
</dbReference>
<feature type="transmembrane region" description="Helical" evidence="6">
    <location>
        <begin position="160"/>
        <end position="184"/>
    </location>
</feature>
<evidence type="ECO:0000256" key="4">
    <source>
        <dbReference type="PROSITE-ProRule" id="PRU00175"/>
    </source>
</evidence>
<dbReference type="Proteomes" id="UP000001554">
    <property type="component" value="Chromosome 8"/>
</dbReference>
<dbReference type="InterPro" id="IPR013083">
    <property type="entry name" value="Znf_RING/FYVE/PHD"/>
</dbReference>
<evidence type="ECO:0000256" key="2">
    <source>
        <dbReference type="ARBA" id="ARBA00022771"/>
    </source>
</evidence>
<dbReference type="RefSeq" id="XP_035685520.1">
    <property type="nucleotide sequence ID" value="XM_035829627.1"/>
</dbReference>
<feature type="transmembrane region" description="Helical" evidence="6">
    <location>
        <begin position="196"/>
        <end position="216"/>
    </location>
</feature>
<dbReference type="PROSITE" id="PS50089">
    <property type="entry name" value="ZF_RING_2"/>
    <property type="match status" value="1"/>
</dbReference>
<dbReference type="PANTHER" id="PTHR22696:SF1">
    <property type="entry name" value="E3 UBIQUITIN-PROTEIN LIGASE RNF26"/>
    <property type="match status" value="1"/>
</dbReference>
<dbReference type="OrthoDB" id="1711136at2759"/>
<evidence type="ECO:0000256" key="5">
    <source>
        <dbReference type="SAM" id="MobiDB-lite"/>
    </source>
</evidence>
<feature type="compositionally biased region" description="Low complexity" evidence="5">
    <location>
        <begin position="440"/>
        <end position="451"/>
    </location>
</feature>
<accession>A0A9J7N0D5</accession>
<dbReference type="AlphaFoldDB" id="A0A9J7N0D5"/>
<feature type="compositionally biased region" description="Acidic residues" evidence="5">
    <location>
        <begin position="414"/>
        <end position="431"/>
    </location>
</feature>
<feature type="transmembrane region" description="Helical" evidence="6">
    <location>
        <begin position="76"/>
        <end position="99"/>
    </location>
</feature>
<gene>
    <name evidence="9" type="primary">LOC118422088</name>
</gene>
<proteinExistence type="predicted"/>
<keyword evidence="1" id="KW-0479">Metal-binding</keyword>
<dbReference type="GeneID" id="118422088"/>
<dbReference type="SUPFAM" id="SSF57850">
    <property type="entry name" value="RING/U-box"/>
    <property type="match status" value="1"/>
</dbReference>
<evidence type="ECO:0000313" key="9">
    <source>
        <dbReference type="RefSeq" id="XP_035685520.1"/>
    </source>
</evidence>
<dbReference type="InterPro" id="IPR001841">
    <property type="entry name" value="Znf_RING"/>
</dbReference>
<keyword evidence="6" id="KW-0472">Membrane</keyword>
<protein>
    <submittedName>
        <fullName evidence="9">E3 ubiquitin-protein ligase RNF26-like</fullName>
    </submittedName>
</protein>
<reference evidence="8" key="1">
    <citation type="journal article" date="2020" name="Nat. Ecol. Evol.">
        <title>Deeply conserved synteny resolves early events in vertebrate evolution.</title>
        <authorList>
            <person name="Simakov O."/>
            <person name="Marletaz F."/>
            <person name="Yue J.X."/>
            <person name="O'Connell B."/>
            <person name="Jenkins J."/>
            <person name="Brandt A."/>
            <person name="Calef R."/>
            <person name="Tung C.H."/>
            <person name="Huang T.K."/>
            <person name="Schmutz J."/>
            <person name="Satoh N."/>
            <person name="Yu J.K."/>
            <person name="Putnam N.H."/>
            <person name="Green R.E."/>
            <person name="Rokhsar D.S."/>
        </authorList>
    </citation>
    <scope>NUCLEOTIDE SEQUENCE [LARGE SCALE GENOMIC DNA]</scope>
    <source>
        <strain evidence="8">S238N-H82</strain>
    </source>
</reference>
<feature type="transmembrane region" description="Helical" evidence="6">
    <location>
        <begin position="353"/>
        <end position="379"/>
    </location>
</feature>
<dbReference type="Pfam" id="PF13920">
    <property type="entry name" value="zf-C3HC4_3"/>
    <property type="match status" value="1"/>
</dbReference>
<dbReference type="GO" id="GO:0061630">
    <property type="term" value="F:ubiquitin protein ligase activity"/>
    <property type="evidence" value="ECO:0000318"/>
    <property type="project" value="GO_Central"/>
</dbReference>
<evidence type="ECO:0000259" key="7">
    <source>
        <dbReference type="PROSITE" id="PS50089"/>
    </source>
</evidence>
<feature type="transmembrane region" description="Helical" evidence="6">
    <location>
        <begin position="313"/>
        <end position="333"/>
    </location>
</feature>
<feature type="transmembrane region" description="Helical" evidence="6">
    <location>
        <begin position="34"/>
        <end position="56"/>
    </location>
</feature>
<feature type="transmembrane region" description="Helical" evidence="6">
    <location>
        <begin position="222"/>
        <end position="244"/>
    </location>
</feature>
<dbReference type="KEGG" id="bfo:118422088"/>
<dbReference type="SMART" id="SM00184">
    <property type="entry name" value="RING"/>
    <property type="match status" value="1"/>
</dbReference>
<dbReference type="PANTHER" id="PTHR22696">
    <property type="entry name" value="E3 UBIQUITIN-PROTEIN LIGASE RNF26"/>
    <property type="match status" value="1"/>
</dbReference>
<keyword evidence="6" id="KW-0812">Transmembrane</keyword>
<dbReference type="Gene3D" id="3.30.40.10">
    <property type="entry name" value="Zinc/RING finger domain, C3HC4 (zinc finger)"/>
    <property type="match status" value="1"/>
</dbReference>
<dbReference type="GO" id="GO:0008270">
    <property type="term" value="F:zinc ion binding"/>
    <property type="evidence" value="ECO:0007669"/>
    <property type="project" value="UniProtKB-KW"/>
</dbReference>
<evidence type="ECO:0000256" key="1">
    <source>
        <dbReference type="ARBA" id="ARBA00022723"/>
    </source>
</evidence>
<evidence type="ECO:0000256" key="3">
    <source>
        <dbReference type="ARBA" id="ARBA00022833"/>
    </source>
</evidence>
<keyword evidence="6" id="KW-1133">Transmembrane helix</keyword>
<feature type="region of interest" description="Disordered" evidence="5">
    <location>
        <begin position="408"/>
        <end position="505"/>
    </location>
</feature>
<feature type="domain" description="RING-type" evidence="7">
    <location>
        <begin position="528"/>
        <end position="571"/>
    </location>
</feature>
<feature type="transmembrane region" description="Helical" evidence="6">
    <location>
        <begin position="256"/>
        <end position="277"/>
    </location>
</feature>
<sequence>MATVLNTLSAILESVEEGVGRALYFGHRLLTLHYNMMSTVFTTLHFILSATVNTVVSVAKTCWGVLTQICTLLLDLLYLTGLVVQYVLVCLQVAGGVIWDFSGVLKLVLTYVSAQTWHALCTVGSHTLCGLQVCGKTLLHGVLEGWQAVKSGVHLTGSHVFSWVTTAGTSLFGGLQALLTNTFAAVQALVTNTLGAVQALVTNTLAAVQMLVTGILTVIQTVLIFLLSSLQAVLLHVFTAAQLLAMQTVTGLQLGVNYIIAALQYLVTNVVVLLQLLQQGIFYVLAESFHGLHAAVSFLGTCAWMVPQLLLNGILAMAYILYSVSSSTVYYLAEGLTYLQESMLTSVRKAVDFLWLTVSIFSLELVAAIVLLGATAILVKKWDDTTLPPLPDITQHLNMWTFGQNLENTQNREEPEEAEEEEERDDGSDVEDSGREDNDGYSSSLDSSASDEGSESEEGRERHPLPPRLQRYNLRTRNVPQPGAFLSRPRSPTPTTSCLSSDDEELQTPERARKVRLRFTKEREKRLCVVCQDNVKNVLLLPCRHMCLCRGCADHITNSLYAHQRVCPLCRSRIGNALDIYI</sequence>
<dbReference type="GO" id="GO:0016567">
    <property type="term" value="P:protein ubiquitination"/>
    <property type="evidence" value="ECO:0000318"/>
    <property type="project" value="GO_Central"/>
</dbReference>
<name>A0A9J7N0D5_BRAFL</name>
<evidence type="ECO:0000313" key="8">
    <source>
        <dbReference type="Proteomes" id="UP000001554"/>
    </source>
</evidence>
<keyword evidence="8" id="KW-1185">Reference proteome</keyword>